<dbReference type="PANTHER" id="PTHR19328:SF75">
    <property type="entry name" value="ALDOSE SUGAR DEHYDROGENASE YLII"/>
    <property type="match status" value="1"/>
</dbReference>
<feature type="chain" id="PRO_5037117970" evidence="2">
    <location>
        <begin position="20"/>
        <end position="422"/>
    </location>
</feature>
<dbReference type="RefSeq" id="WP_190887407.1">
    <property type="nucleotide sequence ID" value="NZ_JACWZY010000009.1"/>
</dbReference>
<dbReference type="Gene3D" id="2.120.10.30">
    <property type="entry name" value="TolB, C-terminal domain"/>
    <property type="match status" value="1"/>
</dbReference>
<feature type="signal peptide" evidence="2">
    <location>
        <begin position="1"/>
        <end position="19"/>
    </location>
</feature>
<evidence type="ECO:0000256" key="1">
    <source>
        <dbReference type="SAM" id="MobiDB-lite"/>
    </source>
</evidence>
<dbReference type="Pfam" id="PF07995">
    <property type="entry name" value="GSDH"/>
    <property type="match status" value="1"/>
</dbReference>
<dbReference type="AlphaFoldDB" id="A0A926Y125"/>
<dbReference type="InterPro" id="IPR011042">
    <property type="entry name" value="6-blade_b-propeller_TolB-like"/>
</dbReference>
<feature type="compositionally biased region" description="Low complexity" evidence="1">
    <location>
        <begin position="33"/>
        <end position="59"/>
    </location>
</feature>
<protein>
    <submittedName>
        <fullName evidence="4">PQQ-dependent sugar dehydrogenase</fullName>
    </submittedName>
</protein>
<evidence type="ECO:0000313" key="4">
    <source>
        <dbReference type="EMBL" id="MBD2701553.1"/>
    </source>
</evidence>
<proteinExistence type="predicted"/>
<accession>A0A926Y125</accession>
<dbReference type="Proteomes" id="UP000598820">
    <property type="component" value="Unassembled WGS sequence"/>
</dbReference>
<comment type="caution">
    <text evidence="4">The sequence shown here is derived from an EMBL/GenBank/DDBJ whole genome shotgun (WGS) entry which is preliminary data.</text>
</comment>
<dbReference type="InterPro" id="IPR012938">
    <property type="entry name" value="Glc/Sorbosone_DH"/>
</dbReference>
<keyword evidence="2" id="KW-0732">Signal</keyword>
<feature type="domain" description="Glucose/Sorbosone dehydrogenase" evidence="3">
    <location>
        <begin position="88"/>
        <end position="418"/>
    </location>
</feature>
<evidence type="ECO:0000259" key="3">
    <source>
        <dbReference type="Pfam" id="PF07995"/>
    </source>
</evidence>
<dbReference type="InterPro" id="IPR011041">
    <property type="entry name" value="Quinoprot_gluc/sorb_DH_b-prop"/>
</dbReference>
<dbReference type="PANTHER" id="PTHR19328">
    <property type="entry name" value="HEDGEHOG-INTERACTING PROTEIN"/>
    <property type="match status" value="1"/>
</dbReference>
<feature type="region of interest" description="Disordered" evidence="1">
    <location>
        <begin position="26"/>
        <end position="63"/>
    </location>
</feature>
<gene>
    <name evidence="4" type="ORF">IC229_12960</name>
</gene>
<organism evidence="4 5">
    <name type="scientific">Spirosoma profusum</name>
    <dbReference type="NCBI Taxonomy" id="2771354"/>
    <lineage>
        <taxon>Bacteria</taxon>
        <taxon>Pseudomonadati</taxon>
        <taxon>Bacteroidota</taxon>
        <taxon>Cytophagia</taxon>
        <taxon>Cytophagales</taxon>
        <taxon>Cytophagaceae</taxon>
        <taxon>Spirosoma</taxon>
    </lineage>
</organism>
<dbReference type="EMBL" id="JACWZY010000009">
    <property type="protein sequence ID" value="MBD2701553.1"/>
    <property type="molecule type" value="Genomic_DNA"/>
</dbReference>
<keyword evidence="5" id="KW-1185">Reference proteome</keyword>
<reference evidence="4" key="1">
    <citation type="submission" date="2020-09" db="EMBL/GenBank/DDBJ databases">
        <authorList>
            <person name="Kim M.K."/>
        </authorList>
    </citation>
    <scope>NUCLEOTIDE SEQUENCE</scope>
    <source>
        <strain evidence="4">BT702</strain>
    </source>
</reference>
<name>A0A926Y125_9BACT</name>
<dbReference type="SUPFAM" id="SSF50952">
    <property type="entry name" value="Soluble quinoprotein glucose dehydrogenase"/>
    <property type="match status" value="1"/>
</dbReference>
<sequence length="422" mass="45125">MKNRMLLITATASSFFAFASCKSDVADNPNPPSTGTTPPSTGTTTTSTSPVETNPPNSTYRPAFTGQTRVAGVRTTISYASTVLTTALTSPWGIASLPDGRLLITQKTGAMRIATSTGQLGAPITGIPTVNPAGQGGLLGVRIDPAFVTNRTVYWVFSESTADGNLTAVAKGLLSQDETRFEGVTVIYRALPAYRGTAHYGGRIVIDPAGNLLVSTGERADNVTRLQAQSLNSGLGKIIRITKDGTPTAGNPLATQAGARPELYTYGHRNPQGLAIHPTTGDLWQSEHGPRGGDELNRIQAGANYGWPTITYGLEYSGSRVGDGIQQREGLEQPVYYWDPVVSPSGMTFYASNRIPEWQNNLFIGSLSGMHIVRLVIENNRVVGEERLLASEGQRFRDITQGTDGALYAITDGGRLYRIDKQ</sequence>
<dbReference type="PROSITE" id="PS51257">
    <property type="entry name" value="PROKAR_LIPOPROTEIN"/>
    <property type="match status" value="1"/>
</dbReference>
<evidence type="ECO:0000256" key="2">
    <source>
        <dbReference type="SAM" id="SignalP"/>
    </source>
</evidence>
<evidence type="ECO:0000313" key="5">
    <source>
        <dbReference type="Proteomes" id="UP000598820"/>
    </source>
</evidence>